<keyword evidence="4 6" id="KW-0697">Rotamase</keyword>
<dbReference type="SUPFAM" id="SSF54534">
    <property type="entry name" value="FKBP-like"/>
    <property type="match status" value="1"/>
</dbReference>
<dbReference type="GO" id="GO:0003755">
    <property type="term" value="F:peptidyl-prolyl cis-trans isomerase activity"/>
    <property type="evidence" value="ECO:0007669"/>
    <property type="project" value="UniProtKB-KW"/>
</dbReference>
<dbReference type="AlphaFoldDB" id="A0A975BRL4"/>
<dbReference type="EC" id="5.2.1.8" evidence="2"/>
<dbReference type="Pfam" id="PF00639">
    <property type="entry name" value="Rotamase"/>
    <property type="match status" value="1"/>
</dbReference>
<dbReference type="KEGG" id="dmm:dnm_059930"/>
<dbReference type="Gene3D" id="1.10.4030.10">
    <property type="entry name" value="Porin chaperone SurA, peptide-binding domain"/>
    <property type="match status" value="1"/>
</dbReference>
<proteinExistence type="predicted"/>
<evidence type="ECO:0000256" key="6">
    <source>
        <dbReference type="PROSITE-ProRule" id="PRU00278"/>
    </source>
</evidence>
<evidence type="ECO:0000256" key="4">
    <source>
        <dbReference type="ARBA" id="ARBA00023110"/>
    </source>
</evidence>
<sequence>MSTLLKIDEEAISADQFIKFLKFSNEFSELMKKLIRNKVTVHAAKKRGITVSTEEVQQMADDFRRCIGLHRAKETHEWIERIGITPEDFETFITEHVFKKKMIDTLTTEEAVAAYFNLNAPRFDTADIKHIVVEGREKAMEFIALLDEEPENFDEFAREYSLDDETKNTGGYIPEVRRGILPDEVEAKVFNASADDILGPFQVGEEELYEIIRVTAIHPARLDKSAREKISEAIYDEWLNERLKEHSVRF</sequence>
<keyword evidence="3" id="KW-0732">Signal</keyword>
<evidence type="ECO:0000313" key="9">
    <source>
        <dbReference type="Proteomes" id="UP000663722"/>
    </source>
</evidence>
<protein>
    <recommendedName>
        <fullName evidence="2">peptidylprolyl isomerase</fullName>
        <ecNumber evidence="2">5.2.1.8</ecNumber>
    </recommendedName>
</protein>
<gene>
    <name evidence="8" type="ORF">dnm_059930</name>
</gene>
<accession>A0A975BRL4</accession>
<dbReference type="SUPFAM" id="SSF109998">
    <property type="entry name" value="Triger factor/SurA peptide-binding domain-like"/>
    <property type="match status" value="1"/>
</dbReference>
<dbReference type="PROSITE" id="PS50198">
    <property type="entry name" value="PPIC_PPIASE_2"/>
    <property type="match status" value="1"/>
</dbReference>
<evidence type="ECO:0000256" key="2">
    <source>
        <dbReference type="ARBA" id="ARBA00013194"/>
    </source>
</evidence>
<dbReference type="InterPro" id="IPR050245">
    <property type="entry name" value="PrsA_foldase"/>
</dbReference>
<name>A0A975BRL4_9BACT</name>
<dbReference type="Proteomes" id="UP000663722">
    <property type="component" value="Chromosome"/>
</dbReference>
<dbReference type="InterPro" id="IPR027304">
    <property type="entry name" value="Trigger_fact/SurA_dom_sf"/>
</dbReference>
<comment type="catalytic activity">
    <reaction evidence="1">
        <text>[protein]-peptidylproline (omega=180) = [protein]-peptidylproline (omega=0)</text>
        <dbReference type="Rhea" id="RHEA:16237"/>
        <dbReference type="Rhea" id="RHEA-COMP:10747"/>
        <dbReference type="Rhea" id="RHEA-COMP:10748"/>
        <dbReference type="ChEBI" id="CHEBI:83833"/>
        <dbReference type="ChEBI" id="CHEBI:83834"/>
        <dbReference type="EC" id="5.2.1.8"/>
    </reaction>
</comment>
<reference evidence="8" key="1">
    <citation type="journal article" date="2021" name="Microb. Physiol.">
        <title>Proteogenomic Insights into the Physiology of Marine, Sulfate-Reducing, Filamentous Desulfonema limicola and Desulfonema magnum.</title>
        <authorList>
            <person name="Schnaars V."/>
            <person name="Wohlbrand L."/>
            <person name="Scheve S."/>
            <person name="Hinrichs C."/>
            <person name="Reinhardt R."/>
            <person name="Rabus R."/>
        </authorList>
    </citation>
    <scope>NUCLEOTIDE SEQUENCE</scope>
    <source>
        <strain evidence="8">4be13</strain>
    </source>
</reference>
<dbReference type="EMBL" id="CP061800">
    <property type="protein sequence ID" value="QTA89934.1"/>
    <property type="molecule type" value="Genomic_DNA"/>
</dbReference>
<evidence type="ECO:0000259" key="7">
    <source>
        <dbReference type="PROSITE" id="PS50198"/>
    </source>
</evidence>
<dbReference type="Gene3D" id="3.10.50.40">
    <property type="match status" value="1"/>
</dbReference>
<dbReference type="InterPro" id="IPR000297">
    <property type="entry name" value="PPIase_PpiC"/>
</dbReference>
<dbReference type="PANTHER" id="PTHR47245:SF1">
    <property type="entry name" value="FOLDASE PROTEIN PRSA"/>
    <property type="match status" value="1"/>
</dbReference>
<feature type="domain" description="PpiC" evidence="7">
    <location>
        <begin position="123"/>
        <end position="216"/>
    </location>
</feature>
<evidence type="ECO:0000256" key="3">
    <source>
        <dbReference type="ARBA" id="ARBA00022729"/>
    </source>
</evidence>
<keyword evidence="5 6" id="KW-0413">Isomerase</keyword>
<evidence type="ECO:0000313" key="8">
    <source>
        <dbReference type="EMBL" id="QTA89934.1"/>
    </source>
</evidence>
<evidence type="ECO:0000256" key="1">
    <source>
        <dbReference type="ARBA" id="ARBA00000971"/>
    </source>
</evidence>
<dbReference type="PANTHER" id="PTHR47245">
    <property type="entry name" value="PEPTIDYLPROLYL ISOMERASE"/>
    <property type="match status" value="1"/>
</dbReference>
<dbReference type="RefSeq" id="WP_207678353.1">
    <property type="nucleotide sequence ID" value="NZ_CP061800.1"/>
</dbReference>
<evidence type="ECO:0000256" key="5">
    <source>
        <dbReference type="ARBA" id="ARBA00023235"/>
    </source>
</evidence>
<keyword evidence="9" id="KW-1185">Reference proteome</keyword>
<organism evidence="8 9">
    <name type="scientific">Desulfonema magnum</name>
    <dbReference type="NCBI Taxonomy" id="45655"/>
    <lineage>
        <taxon>Bacteria</taxon>
        <taxon>Pseudomonadati</taxon>
        <taxon>Thermodesulfobacteriota</taxon>
        <taxon>Desulfobacteria</taxon>
        <taxon>Desulfobacterales</taxon>
        <taxon>Desulfococcaceae</taxon>
        <taxon>Desulfonema</taxon>
    </lineage>
</organism>
<dbReference type="InterPro" id="IPR046357">
    <property type="entry name" value="PPIase_dom_sf"/>
</dbReference>